<evidence type="ECO:0000256" key="8">
    <source>
        <dbReference type="RuleBase" id="RU367002"/>
    </source>
</evidence>
<dbReference type="InterPro" id="IPR018937">
    <property type="entry name" value="MMgT"/>
</dbReference>
<comment type="similarity">
    <text evidence="2 8">Belongs to the membrane magnesium transporter (TC 1.A.67) family.</text>
</comment>
<evidence type="ECO:0000256" key="1">
    <source>
        <dbReference type="ARBA" id="ARBA00004477"/>
    </source>
</evidence>
<evidence type="ECO:0000256" key="4">
    <source>
        <dbReference type="ARBA" id="ARBA00022692"/>
    </source>
</evidence>
<evidence type="ECO:0000256" key="6">
    <source>
        <dbReference type="ARBA" id="ARBA00022989"/>
    </source>
</evidence>
<keyword evidence="8" id="KW-0813">Transport</keyword>
<dbReference type="AlphaFoldDB" id="A0A068WMQ3"/>
<reference evidence="9" key="2">
    <citation type="submission" date="2014-06" db="EMBL/GenBank/DDBJ databases">
        <authorList>
            <person name="Aslett M."/>
        </authorList>
    </citation>
    <scope>NUCLEOTIDE SEQUENCE</scope>
</reference>
<dbReference type="Proteomes" id="UP000492820">
    <property type="component" value="Unassembled WGS sequence"/>
</dbReference>
<keyword evidence="5 8" id="KW-0256">Endoplasmic reticulum</keyword>
<comment type="subcellular location">
    <subcellularLocation>
        <location evidence="1">Endoplasmic reticulum membrane</location>
        <topology evidence="1">Multi-pass membrane protein</topology>
    </subcellularLocation>
    <subcellularLocation>
        <location evidence="8">Golgi apparatus membrane</location>
        <topology evidence="8">Multi-pass membrane protein</topology>
    </subcellularLocation>
    <subcellularLocation>
        <location evidence="8">Early endosome membrane</location>
        <topology evidence="8">Multi-pass membrane protein</topology>
    </subcellularLocation>
</comment>
<feature type="transmembrane region" description="Helical" evidence="8">
    <location>
        <begin position="65"/>
        <end position="84"/>
    </location>
</feature>
<dbReference type="WBParaSite" id="EgrG_000676500">
    <property type="protein sequence ID" value="EgrG_000676500"/>
    <property type="gene ID" value="EgrG_000676500"/>
</dbReference>
<proteinExistence type="inferred from homology"/>
<name>A0A068WMQ3_ECHGR</name>
<evidence type="ECO:0000313" key="11">
    <source>
        <dbReference type="WBParaSite" id="EgrG_000676500"/>
    </source>
</evidence>
<evidence type="ECO:0000256" key="2">
    <source>
        <dbReference type="ARBA" id="ARBA00006109"/>
    </source>
</evidence>
<evidence type="ECO:0000256" key="5">
    <source>
        <dbReference type="ARBA" id="ARBA00022824"/>
    </source>
</evidence>
<dbReference type="PANTHER" id="PTHR21181">
    <property type="match status" value="1"/>
</dbReference>
<comment type="subunit">
    <text evidence="3">Component of the ER membrane protein complex (EMC).</text>
</comment>
<dbReference type="GO" id="GO:0000139">
    <property type="term" value="C:Golgi membrane"/>
    <property type="evidence" value="ECO:0007669"/>
    <property type="project" value="UniProtKB-SubCell"/>
</dbReference>
<organism evidence="9">
    <name type="scientific">Echinococcus granulosus</name>
    <name type="common">Hydatid tapeworm</name>
    <dbReference type="NCBI Taxonomy" id="6210"/>
    <lineage>
        <taxon>Eukaryota</taxon>
        <taxon>Metazoa</taxon>
        <taxon>Spiralia</taxon>
        <taxon>Lophotrochozoa</taxon>
        <taxon>Platyhelminthes</taxon>
        <taxon>Cestoda</taxon>
        <taxon>Eucestoda</taxon>
        <taxon>Cyclophyllidea</taxon>
        <taxon>Taeniidae</taxon>
        <taxon>Echinococcus</taxon>
        <taxon>Echinococcus granulosus group</taxon>
    </lineage>
</organism>
<keyword evidence="8" id="KW-0967">Endosome</keyword>
<evidence type="ECO:0000256" key="3">
    <source>
        <dbReference type="ARBA" id="ARBA00011276"/>
    </source>
</evidence>
<keyword evidence="8" id="KW-0460">Magnesium</keyword>
<dbReference type="GO" id="GO:0072546">
    <property type="term" value="C:EMC complex"/>
    <property type="evidence" value="ECO:0007669"/>
    <property type="project" value="UniProtKB-UniRule"/>
</dbReference>
<dbReference type="GO" id="GO:0031901">
    <property type="term" value="C:early endosome membrane"/>
    <property type="evidence" value="ECO:0007669"/>
    <property type="project" value="UniProtKB-SubCell"/>
</dbReference>
<comment type="function">
    <text evidence="8">Part of the endoplasmic reticulum membrane protein complex (EMC) that enables the energy-independent insertion into endoplasmic reticulum membranes of newly synthesized membrane proteins. May be involved in Mg(2+) transport.</text>
</comment>
<keyword evidence="6 8" id="KW-1133">Transmembrane helix</keyword>
<protein>
    <recommendedName>
        <fullName evidence="8">Membrane magnesium transporter</fullName>
    </recommendedName>
</protein>
<evidence type="ECO:0000313" key="10">
    <source>
        <dbReference type="Proteomes" id="UP000492820"/>
    </source>
</evidence>
<gene>
    <name evidence="9" type="ORF">EgrG_000676500</name>
</gene>
<accession>A0A068WMQ3</accession>
<dbReference type="Pfam" id="PF10270">
    <property type="entry name" value="MMgT"/>
    <property type="match status" value="1"/>
</dbReference>
<sequence>MRVKLVNGQCAPFICTATNYAMVELGRCLVIFGLVTLVHAAYSAIQHRTYLKLTGVHFDYLPPDIFWQTIIGLVITIAGVVRVAGDFSLISTTTDPRNNHRPSLIAELRASK</sequence>
<evidence type="ECO:0000313" key="9">
    <source>
        <dbReference type="EMBL" id="CDS18914.1"/>
    </source>
</evidence>
<keyword evidence="8" id="KW-0333">Golgi apparatus</keyword>
<reference evidence="11" key="3">
    <citation type="submission" date="2020-10" db="UniProtKB">
        <authorList>
            <consortium name="WormBaseParasite"/>
        </authorList>
    </citation>
    <scope>IDENTIFICATION</scope>
</reference>
<dbReference type="OrthoDB" id="2161379at2759"/>
<dbReference type="GO" id="GO:0022890">
    <property type="term" value="F:inorganic cation transmembrane transporter activity"/>
    <property type="evidence" value="ECO:0007669"/>
    <property type="project" value="TreeGrafter"/>
</dbReference>
<dbReference type="GO" id="GO:0005886">
    <property type="term" value="C:plasma membrane"/>
    <property type="evidence" value="ECO:0007669"/>
    <property type="project" value="TreeGrafter"/>
</dbReference>
<keyword evidence="7 8" id="KW-0472">Membrane</keyword>
<dbReference type="EMBL" id="LK028578">
    <property type="protein sequence ID" value="CDS18914.1"/>
    <property type="molecule type" value="Genomic_DNA"/>
</dbReference>
<feature type="transmembrane region" description="Helical" evidence="8">
    <location>
        <begin position="28"/>
        <end position="45"/>
    </location>
</feature>
<reference evidence="9 10" key="1">
    <citation type="journal article" date="2013" name="Nature">
        <title>The genomes of four tapeworm species reveal adaptations to parasitism.</title>
        <authorList>
            <person name="Tsai I.J."/>
            <person name="Zarowiecki M."/>
            <person name="Holroyd N."/>
            <person name="Garciarrubio A."/>
            <person name="Sanchez-Flores A."/>
            <person name="Brooks K.L."/>
            <person name="Tracey A."/>
            <person name="Bobes R.J."/>
            <person name="Fragoso G."/>
            <person name="Sciutto E."/>
            <person name="Aslett M."/>
            <person name="Beasley H."/>
            <person name="Bennett H.M."/>
            <person name="Cai J."/>
            <person name="Camicia F."/>
            <person name="Clark R."/>
            <person name="Cucher M."/>
            <person name="De Silva N."/>
            <person name="Day T.A."/>
            <person name="Deplazes P."/>
            <person name="Estrada K."/>
            <person name="Fernandez C."/>
            <person name="Holland P.W."/>
            <person name="Hou J."/>
            <person name="Hu S."/>
            <person name="Huckvale T."/>
            <person name="Hung S.S."/>
            <person name="Kamenetzky L."/>
            <person name="Keane J.A."/>
            <person name="Kiss F."/>
            <person name="Koziol U."/>
            <person name="Lambert O."/>
            <person name="Liu K."/>
            <person name="Luo X."/>
            <person name="Luo Y."/>
            <person name="Macchiaroli N."/>
            <person name="Nichol S."/>
            <person name="Paps J."/>
            <person name="Parkinson J."/>
            <person name="Pouchkina-Stantcheva N."/>
            <person name="Riddiford N."/>
            <person name="Rosenzvit M."/>
            <person name="Salinas G."/>
            <person name="Wasmuth J.D."/>
            <person name="Zamanian M."/>
            <person name="Zheng Y."/>
            <person name="Cai X."/>
            <person name="Soberon X."/>
            <person name="Olson P.D."/>
            <person name="Laclette J.P."/>
            <person name="Brehm K."/>
            <person name="Berriman M."/>
            <person name="Garciarrubio A."/>
            <person name="Bobes R.J."/>
            <person name="Fragoso G."/>
            <person name="Sanchez-Flores A."/>
            <person name="Estrada K."/>
            <person name="Cevallos M.A."/>
            <person name="Morett E."/>
            <person name="Gonzalez V."/>
            <person name="Portillo T."/>
            <person name="Ochoa-Leyva A."/>
            <person name="Jose M.V."/>
            <person name="Sciutto E."/>
            <person name="Landa A."/>
            <person name="Jimenez L."/>
            <person name="Valdes V."/>
            <person name="Carrero J.C."/>
            <person name="Larralde C."/>
            <person name="Morales-Montor J."/>
            <person name="Limon-Lason J."/>
            <person name="Soberon X."/>
            <person name="Laclette J.P."/>
        </authorList>
    </citation>
    <scope>NUCLEOTIDE SEQUENCE [LARGE SCALE GENOMIC DNA]</scope>
</reference>
<evidence type="ECO:0000256" key="7">
    <source>
        <dbReference type="ARBA" id="ARBA00023136"/>
    </source>
</evidence>
<keyword evidence="4 8" id="KW-0812">Transmembrane</keyword>
<dbReference type="PANTHER" id="PTHR21181:SF7">
    <property type="entry name" value="ER MEMBRANE PROTEIN COMPLEX SUBUNIT 5"/>
    <property type="match status" value="1"/>
</dbReference>